<dbReference type="GeneID" id="81622289"/>
<proteinExistence type="predicted"/>
<protein>
    <submittedName>
        <fullName evidence="1">Uncharacterized protein</fullName>
    </submittedName>
</protein>
<accession>A0A9X0BYN0</accession>
<reference evidence="1" key="2">
    <citation type="journal article" date="2023" name="IMA Fungus">
        <title>Comparative genomic study of the Penicillium genus elucidates a diverse pangenome and 15 lateral gene transfer events.</title>
        <authorList>
            <person name="Petersen C."/>
            <person name="Sorensen T."/>
            <person name="Nielsen M.R."/>
            <person name="Sondergaard T.E."/>
            <person name="Sorensen J.L."/>
            <person name="Fitzpatrick D.A."/>
            <person name="Frisvad J.C."/>
            <person name="Nielsen K.L."/>
        </authorList>
    </citation>
    <scope>NUCLEOTIDE SEQUENCE</scope>
    <source>
        <strain evidence="1">IBT 30728</strain>
    </source>
</reference>
<dbReference type="RefSeq" id="XP_056791999.1">
    <property type="nucleotide sequence ID" value="XM_056932040.1"/>
</dbReference>
<reference evidence="1" key="1">
    <citation type="submission" date="2022-12" db="EMBL/GenBank/DDBJ databases">
        <authorList>
            <person name="Petersen C."/>
        </authorList>
    </citation>
    <scope>NUCLEOTIDE SEQUENCE</scope>
    <source>
        <strain evidence="1">IBT 30728</strain>
    </source>
</reference>
<keyword evidence="2" id="KW-1185">Reference proteome</keyword>
<name>A0A9X0BYN0_9EURO</name>
<dbReference type="EMBL" id="JAPWDQ010000003">
    <property type="protein sequence ID" value="KAJ5490870.1"/>
    <property type="molecule type" value="Genomic_DNA"/>
</dbReference>
<dbReference type="Proteomes" id="UP001148312">
    <property type="component" value="Unassembled WGS sequence"/>
</dbReference>
<dbReference type="AlphaFoldDB" id="A0A9X0BYN0"/>
<gene>
    <name evidence="1" type="ORF">N7539_002437</name>
</gene>
<sequence length="76" mass="7994">MTNPLSWIEMAIQILNICPGFVVEQALIDSAGLDKENGVVSSNISETAVRHAAKFVRSRTLGAVLASAAGSTLHQS</sequence>
<evidence type="ECO:0000313" key="2">
    <source>
        <dbReference type="Proteomes" id="UP001148312"/>
    </source>
</evidence>
<evidence type="ECO:0000313" key="1">
    <source>
        <dbReference type="EMBL" id="KAJ5490870.1"/>
    </source>
</evidence>
<comment type="caution">
    <text evidence="1">The sequence shown here is derived from an EMBL/GenBank/DDBJ whole genome shotgun (WGS) entry which is preliminary data.</text>
</comment>
<organism evidence="1 2">
    <name type="scientific">Penicillium diatomitis</name>
    <dbReference type="NCBI Taxonomy" id="2819901"/>
    <lineage>
        <taxon>Eukaryota</taxon>
        <taxon>Fungi</taxon>
        <taxon>Dikarya</taxon>
        <taxon>Ascomycota</taxon>
        <taxon>Pezizomycotina</taxon>
        <taxon>Eurotiomycetes</taxon>
        <taxon>Eurotiomycetidae</taxon>
        <taxon>Eurotiales</taxon>
        <taxon>Aspergillaceae</taxon>
        <taxon>Penicillium</taxon>
    </lineage>
</organism>